<dbReference type="PANTHER" id="PTHR12582">
    <property type="entry name" value="NETRIN RECEPTOR UNC5"/>
    <property type="match status" value="1"/>
</dbReference>
<dbReference type="Pfam" id="PF00531">
    <property type="entry name" value="Death"/>
    <property type="match status" value="2"/>
</dbReference>
<dbReference type="Pfam" id="PF00791">
    <property type="entry name" value="ZU5"/>
    <property type="match status" value="1"/>
</dbReference>
<evidence type="ECO:0000313" key="2">
    <source>
        <dbReference type="EMBL" id="KAK2181709.1"/>
    </source>
</evidence>
<dbReference type="Gene3D" id="2.60.220.30">
    <property type="match status" value="1"/>
</dbReference>
<name>A0AAD9L278_RIDPI</name>
<dbReference type="EMBL" id="JAODUO010000384">
    <property type="protein sequence ID" value="KAK2181709.1"/>
    <property type="molecule type" value="Genomic_DNA"/>
</dbReference>
<dbReference type="SMART" id="SM00005">
    <property type="entry name" value="DEATH"/>
    <property type="match status" value="2"/>
</dbReference>
<evidence type="ECO:0000313" key="3">
    <source>
        <dbReference type="Proteomes" id="UP001209878"/>
    </source>
</evidence>
<dbReference type="InterPro" id="IPR037936">
    <property type="entry name" value="UNC5A-D"/>
</dbReference>
<comment type="caution">
    <text evidence="2">The sequence shown here is derived from an EMBL/GenBank/DDBJ whole genome shotgun (WGS) entry which is preliminary data.</text>
</comment>
<keyword evidence="3" id="KW-1185">Reference proteome</keyword>
<reference evidence="2" key="1">
    <citation type="journal article" date="2023" name="Mol. Biol. Evol.">
        <title>Third-Generation Sequencing Reveals the Adaptive Role of the Epigenome in Three Deep-Sea Polychaetes.</title>
        <authorList>
            <person name="Perez M."/>
            <person name="Aroh O."/>
            <person name="Sun Y."/>
            <person name="Lan Y."/>
            <person name="Juniper S.K."/>
            <person name="Young C.R."/>
            <person name="Angers B."/>
            <person name="Qian P.Y."/>
        </authorList>
    </citation>
    <scope>NUCLEOTIDE SEQUENCE</scope>
    <source>
        <strain evidence="2">R07B-5</strain>
    </source>
</reference>
<gene>
    <name evidence="2" type="ORF">NP493_385g01011</name>
</gene>
<dbReference type="InterPro" id="IPR000906">
    <property type="entry name" value="ZU5_dom"/>
</dbReference>
<feature type="domain" description="Death" evidence="1">
    <location>
        <begin position="309"/>
        <end position="372"/>
    </location>
</feature>
<dbReference type="SUPFAM" id="SSF47986">
    <property type="entry name" value="DEATH domain"/>
    <property type="match status" value="2"/>
</dbReference>
<dbReference type="Gene3D" id="1.10.533.10">
    <property type="entry name" value="Death Domain, Fas"/>
    <property type="match status" value="2"/>
</dbReference>
<dbReference type="InterPro" id="IPR000488">
    <property type="entry name" value="Death_dom"/>
</dbReference>
<accession>A0AAD9L278</accession>
<dbReference type="Proteomes" id="UP001209878">
    <property type="component" value="Unassembled WGS sequence"/>
</dbReference>
<dbReference type="AlphaFoldDB" id="A0AAD9L278"/>
<organism evidence="2 3">
    <name type="scientific">Ridgeia piscesae</name>
    <name type="common">Tubeworm</name>
    <dbReference type="NCBI Taxonomy" id="27915"/>
    <lineage>
        <taxon>Eukaryota</taxon>
        <taxon>Metazoa</taxon>
        <taxon>Spiralia</taxon>
        <taxon>Lophotrochozoa</taxon>
        <taxon>Annelida</taxon>
        <taxon>Polychaeta</taxon>
        <taxon>Sedentaria</taxon>
        <taxon>Canalipalpata</taxon>
        <taxon>Sabellida</taxon>
        <taxon>Siboglinidae</taxon>
        <taxon>Ridgeia</taxon>
    </lineage>
</organism>
<dbReference type="PROSITE" id="PS50017">
    <property type="entry name" value="DEATH_DOMAIN"/>
    <property type="match status" value="1"/>
</dbReference>
<protein>
    <recommendedName>
        <fullName evidence="1">Death domain-containing protein</fullName>
    </recommendedName>
</protein>
<dbReference type="GO" id="GO:0016020">
    <property type="term" value="C:membrane"/>
    <property type="evidence" value="ECO:0007669"/>
    <property type="project" value="InterPro"/>
</dbReference>
<dbReference type="GO" id="GO:0005042">
    <property type="term" value="F:netrin receptor activity"/>
    <property type="evidence" value="ECO:0007669"/>
    <property type="project" value="InterPro"/>
</dbReference>
<proteinExistence type="predicted"/>
<sequence length="483" mass="54391">MNIVLSIPKDAVDKDVTIKIAVSHNDQDRPPVNQSYSVVGPVIHCLPHGLHFKKTVALSFGCNLHLATQNLPLDLQVLYSDSDVDDVPVWQEHDSASCHFVVDGSRRCLVFLDHFCVFTVVNKTTGSETLAKGVNALVYADYMANARKMRFTCHCVDNEVTEIELFKCIQARDSEAALVGSQPFIVYDNHNHITLSITDIAASWQLQDNVTKVIAFLKVWRNMHPNCSFVLQSTTPDVATEVSCSVTAEQESSDEGDAAHVVVVEDMNKFQESSRHLRQIQTTTRLSTIPHQLKMQLASLLDPPDHIRGHDWRHLASELGLDEQVPYLESKGNPTELLLMVWEMRNDSLSSLTTTMRDIEREDAATTIRSFQETTTVEMAETSPKLEEECIVPEDLKTELVLLLDPIDEVNGYDWRHLAAELGLDHKIGYLQRKASPTEELLRHCEMMNISLPALVTVMRNMDREDAAVTIEVHVSITYDTYL</sequence>
<evidence type="ECO:0000259" key="1">
    <source>
        <dbReference type="PROSITE" id="PS50017"/>
    </source>
</evidence>
<dbReference type="InterPro" id="IPR011029">
    <property type="entry name" value="DEATH-like_dom_sf"/>
</dbReference>
<dbReference type="PANTHER" id="PTHR12582:SF47">
    <property type="entry name" value="NETRIN RECEPTOR UNC-5"/>
    <property type="match status" value="1"/>
</dbReference>